<keyword evidence="2" id="KW-0546">Nucleotide metabolism</keyword>
<gene>
    <name evidence="3" type="ORF">BSZ19_11520</name>
</gene>
<dbReference type="PANTHER" id="PTHR41930:SF1">
    <property type="entry name" value="DEPHOSPHO-COA KINASE"/>
    <property type="match status" value="1"/>
</dbReference>
<dbReference type="GO" id="GO:0009117">
    <property type="term" value="P:nucleotide metabolic process"/>
    <property type="evidence" value="ECO:0007669"/>
    <property type="project" value="UniProtKB-KW"/>
</dbReference>
<dbReference type="InterPro" id="IPR027417">
    <property type="entry name" value="P-loop_NTPase"/>
</dbReference>
<dbReference type="Pfam" id="PF13207">
    <property type="entry name" value="AAA_17"/>
    <property type="match status" value="1"/>
</dbReference>
<evidence type="ECO:0000256" key="1">
    <source>
        <dbReference type="ARBA" id="ARBA00022801"/>
    </source>
</evidence>
<evidence type="ECO:0000256" key="2">
    <source>
        <dbReference type="ARBA" id="ARBA00023080"/>
    </source>
</evidence>
<accession>A0A1Y2JSQ0</accession>
<evidence type="ECO:0000313" key="4">
    <source>
        <dbReference type="Proteomes" id="UP000193335"/>
    </source>
</evidence>
<dbReference type="InterPro" id="IPR002637">
    <property type="entry name" value="RdgB/HAM1"/>
</dbReference>
<dbReference type="Gene3D" id="3.90.950.10">
    <property type="match status" value="1"/>
</dbReference>
<dbReference type="SUPFAM" id="SSF52540">
    <property type="entry name" value="P-loop containing nucleoside triphosphate hydrolases"/>
    <property type="match status" value="1"/>
</dbReference>
<dbReference type="InterPro" id="IPR029001">
    <property type="entry name" value="ITPase-like_fam"/>
</dbReference>
<sequence>MKELTFFTSNSTKLAHARYIAERYPVRIKGFRQRTYHANYDEPRLASRADLLEASYRSALRQCTKAGLSTDNHPFILEDTSVKIDALSRDGGEVPGVEIKYWMEGQTFSNLEAMLLSGGNNRSATVRSDLLLHIPKHYKAIWQIKSDYLTFVGTQQGHVAGSEFIFETNLVYPWLDNRSFNKWFVPSGHALPFGALPISDADRVDFRRKAFAQLFDFLIERRYLSSEPKQLEFGLDRKPNLVMSGFTCAGKTTASQHLARKFGYLHVEASDFMYLNYYYRHGYRGDISIGDFAEDALAQKPEIAAERVAEYIADKGSGPVIISGFRSPGEIDYLSDAMNVLGKAIRIVFVESNEAARYKRLAARGRPGDDISLDAFRRRDEQQRRMGLEEIAKSAGAMTLSNEASLPEYLEAIDVLAGPDLPDDIIVASALARLVDVKEVKLEDAILIALLGAWTSEESRPFFSTTQIARRIQATFLNAPPKHKDNVSRYFNQDFYAYYEIAGEQSDAKRRYRLSNTGYGMAIRSLRTLLRASQNLSRPAEPL</sequence>
<dbReference type="Proteomes" id="UP000193335">
    <property type="component" value="Unassembled WGS sequence"/>
</dbReference>
<organism evidence="3 4">
    <name type="scientific">Bradyrhizobium japonicum</name>
    <dbReference type="NCBI Taxonomy" id="375"/>
    <lineage>
        <taxon>Bacteria</taxon>
        <taxon>Pseudomonadati</taxon>
        <taxon>Pseudomonadota</taxon>
        <taxon>Alphaproteobacteria</taxon>
        <taxon>Hyphomicrobiales</taxon>
        <taxon>Nitrobacteraceae</taxon>
        <taxon>Bradyrhizobium</taxon>
    </lineage>
</organism>
<keyword evidence="1" id="KW-0378">Hydrolase</keyword>
<comment type="caution">
    <text evidence="3">The sequence shown here is derived from an EMBL/GenBank/DDBJ whole genome shotgun (WGS) entry which is preliminary data.</text>
</comment>
<dbReference type="Gene3D" id="3.40.50.300">
    <property type="entry name" value="P-loop containing nucleotide triphosphate hydrolases"/>
    <property type="match status" value="1"/>
</dbReference>
<reference evidence="3 4" key="1">
    <citation type="submission" date="2017-03" db="EMBL/GenBank/DDBJ databases">
        <title>Whole genome sequences of fourteen strains of Bradyrhizobium canariense and one strain of Bradyrhizobium japonicum isolated from Lupinus (Papilionoideae: Genisteae) species in Algeria.</title>
        <authorList>
            <person name="Crovadore J."/>
            <person name="Chekireb D."/>
            <person name="Brachmann A."/>
            <person name="Chablais R."/>
            <person name="Cochard B."/>
            <person name="Lefort F."/>
        </authorList>
    </citation>
    <scope>NUCLEOTIDE SEQUENCE [LARGE SCALE GENOMIC DNA]</scope>
    <source>
        <strain evidence="3 4">UBMA197</strain>
    </source>
</reference>
<dbReference type="PANTHER" id="PTHR41930">
    <property type="entry name" value="UPF0200 PROTEIN MJ1399"/>
    <property type="match status" value="1"/>
</dbReference>
<evidence type="ECO:0000313" key="3">
    <source>
        <dbReference type="EMBL" id="OSJ34649.1"/>
    </source>
</evidence>
<dbReference type="AlphaFoldDB" id="A0A1Y2JSQ0"/>
<protein>
    <submittedName>
        <fullName evidence="3">Uncharacterized protein</fullName>
    </submittedName>
</protein>
<dbReference type="SUPFAM" id="SSF52972">
    <property type="entry name" value="ITPase-like"/>
    <property type="match status" value="1"/>
</dbReference>
<dbReference type="RefSeq" id="WP_085399661.1">
    <property type="nucleotide sequence ID" value="NZ_NAFL01000229.1"/>
</dbReference>
<dbReference type="GO" id="GO:0047429">
    <property type="term" value="F:nucleoside triphosphate diphosphatase activity"/>
    <property type="evidence" value="ECO:0007669"/>
    <property type="project" value="InterPro"/>
</dbReference>
<dbReference type="GO" id="GO:0009143">
    <property type="term" value="P:nucleoside triphosphate catabolic process"/>
    <property type="evidence" value="ECO:0007669"/>
    <property type="project" value="InterPro"/>
</dbReference>
<proteinExistence type="predicted"/>
<dbReference type="EMBL" id="NAFL01000229">
    <property type="protein sequence ID" value="OSJ34649.1"/>
    <property type="molecule type" value="Genomic_DNA"/>
</dbReference>
<dbReference type="Pfam" id="PF01725">
    <property type="entry name" value="Ham1p_like"/>
    <property type="match status" value="1"/>
</dbReference>
<name>A0A1Y2JSQ0_BRAJP</name>